<accession>A0AA41BKH4</accession>
<feature type="non-terminal residue" evidence="1">
    <location>
        <position position="1"/>
    </location>
</feature>
<keyword evidence="1" id="KW-0547">Nucleotide-binding</keyword>
<proteinExistence type="predicted"/>
<organism evidence="1 2">
    <name type="scientific">Leptospira interrogans serovar Pomona</name>
    <dbReference type="NCBI Taxonomy" id="44276"/>
    <lineage>
        <taxon>Bacteria</taxon>
        <taxon>Pseudomonadati</taxon>
        <taxon>Spirochaetota</taxon>
        <taxon>Spirochaetia</taxon>
        <taxon>Leptospirales</taxon>
        <taxon>Leptospiraceae</taxon>
        <taxon>Leptospira</taxon>
    </lineage>
</organism>
<dbReference type="GO" id="GO:0004386">
    <property type="term" value="F:helicase activity"/>
    <property type="evidence" value="ECO:0007669"/>
    <property type="project" value="UniProtKB-KW"/>
</dbReference>
<protein>
    <submittedName>
        <fullName evidence="1">ATP-dependent helicase</fullName>
    </submittedName>
</protein>
<keyword evidence="1" id="KW-0378">Hydrolase</keyword>
<keyword evidence="1" id="KW-0347">Helicase</keyword>
<evidence type="ECO:0000313" key="2">
    <source>
        <dbReference type="Proteomes" id="UP000644282"/>
    </source>
</evidence>
<dbReference type="AlphaFoldDB" id="A0AA41BKH4"/>
<keyword evidence="1" id="KW-0067">ATP-binding</keyword>
<dbReference type="Proteomes" id="UP000644282">
    <property type="component" value="Unassembled WGS sequence"/>
</dbReference>
<reference evidence="1" key="1">
    <citation type="submission" date="2020-10" db="EMBL/GenBank/DDBJ databases">
        <title>New Zealand Leptospira genomics.</title>
        <authorList>
            <person name="Wilkinson D.A."/>
            <person name="Nisa S."/>
            <person name="Moinet M."/>
            <person name="Benschop J."/>
        </authorList>
    </citation>
    <scope>NUCLEOTIDE SEQUENCE</scope>
    <source>
        <strain evidence="1">ESR8</strain>
    </source>
</reference>
<sequence>TVSYLIQNQKGWGVSFHSVSNKEYYVFLVEFQFILNRTELFYFETNPETGSVRQIEGLPAELRKSHSLSKSSASESSHVELPTNLEESLIRTFLVLDEIVEFRKKELGDQTLDLFQKEEFKIRTSNQNTLRPLEEKLMRQEAAFQWEGKPEKKSAMDRTRNEIQKVKEDFDFELRKVRNGKTIQHRFQLFQVYLPNRV</sequence>
<name>A0AA41BKH4_LEPIR</name>
<comment type="caution">
    <text evidence="1">The sequence shown here is derived from an EMBL/GenBank/DDBJ whole genome shotgun (WGS) entry which is preliminary data.</text>
</comment>
<evidence type="ECO:0000313" key="1">
    <source>
        <dbReference type="EMBL" id="MBE8432022.1"/>
    </source>
</evidence>
<gene>
    <name evidence="1" type="ORF">IQB77_19855</name>
</gene>
<dbReference type="EMBL" id="JADDXF010000189">
    <property type="protein sequence ID" value="MBE8432022.1"/>
    <property type="molecule type" value="Genomic_DNA"/>
</dbReference>